<organism evidence="6 7">
    <name type="scientific">Paenarthrobacter aurescens</name>
    <name type="common">Arthrobacter aurescens</name>
    <dbReference type="NCBI Taxonomy" id="43663"/>
    <lineage>
        <taxon>Bacteria</taxon>
        <taxon>Bacillati</taxon>
        <taxon>Actinomycetota</taxon>
        <taxon>Actinomycetes</taxon>
        <taxon>Micrococcales</taxon>
        <taxon>Micrococcaceae</taxon>
        <taxon>Paenarthrobacter</taxon>
    </lineage>
</organism>
<gene>
    <name evidence="6" type="ORF">AAU01_04910</name>
</gene>
<keyword evidence="7" id="KW-1185">Reference proteome</keyword>
<dbReference type="PANTHER" id="PTHR11717">
    <property type="entry name" value="LOW MOLECULAR WEIGHT PROTEIN TYROSINE PHOSPHATASE"/>
    <property type="match status" value="1"/>
</dbReference>
<dbReference type="SUPFAM" id="SSF52788">
    <property type="entry name" value="Phosphotyrosine protein phosphatases I"/>
    <property type="match status" value="1"/>
</dbReference>
<dbReference type="InterPro" id="IPR050438">
    <property type="entry name" value="LMW_PTPase"/>
</dbReference>
<dbReference type="PANTHER" id="PTHR11717:SF31">
    <property type="entry name" value="LOW MOLECULAR WEIGHT PROTEIN-TYROSINE-PHOSPHATASE ETP-RELATED"/>
    <property type="match status" value="1"/>
</dbReference>
<evidence type="ECO:0000256" key="2">
    <source>
        <dbReference type="ARBA" id="ARBA00022801"/>
    </source>
</evidence>
<dbReference type="EMBL" id="BJMD01000002">
    <property type="protein sequence ID" value="GEB17736.1"/>
    <property type="molecule type" value="Genomic_DNA"/>
</dbReference>
<accession>A0A4Y3NF12</accession>
<dbReference type="GeneID" id="97302046"/>
<comment type="caution">
    <text evidence="6">The sequence shown here is derived from an EMBL/GenBank/DDBJ whole genome shotgun (WGS) entry which is preliminary data.</text>
</comment>
<proteinExistence type="inferred from homology"/>
<dbReference type="OrthoDB" id="9784339at2"/>
<dbReference type="SMART" id="SM00226">
    <property type="entry name" value="LMWPc"/>
    <property type="match status" value="1"/>
</dbReference>
<evidence type="ECO:0000313" key="7">
    <source>
        <dbReference type="Proteomes" id="UP000317715"/>
    </source>
</evidence>
<feature type="domain" description="Phosphotyrosine protein phosphatase I" evidence="5">
    <location>
        <begin position="7"/>
        <end position="191"/>
    </location>
</feature>
<keyword evidence="3" id="KW-0904">Protein phosphatase</keyword>
<comment type="similarity">
    <text evidence="1">Belongs to the low molecular weight phosphotyrosine protein phosphatase family.</text>
</comment>
<dbReference type="Pfam" id="PF01451">
    <property type="entry name" value="LMWPc"/>
    <property type="match status" value="1"/>
</dbReference>
<evidence type="ECO:0000313" key="6">
    <source>
        <dbReference type="EMBL" id="GEB17736.1"/>
    </source>
</evidence>
<dbReference type="GO" id="GO:0004725">
    <property type="term" value="F:protein tyrosine phosphatase activity"/>
    <property type="evidence" value="ECO:0007669"/>
    <property type="project" value="InterPro"/>
</dbReference>
<protein>
    <submittedName>
        <fullName evidence="6">Low molecular weight phosphatase family protein</fullName>
    </submittedName>
</protein>
<reference evidence="6 7" key="1">
    <citation type="submission" date="2019-06" db="EMBL/GenBank/DDBJ databases">
        <title>Whole genome shotgun sequence of Paenarthrobacter aurescens NBRC 12136.</title>
        <authorList>
            <person name="Hosoyama A."/>
            <person name="Uohara A."/>
            <person name="Ohji S."/>
            <person name="Ichikawa N."/>
        </authorList>
    </citation>
    <scope>NUCLEOTIDE SEQUENCE [LARGE SCALE GENOMIC DNA]</scope>
    <source>
        <strain evidence="6 7">NBRC 12136</strain>
    </source>
</reference>
<dbReference type="RefSeq" id="WP_141281330.1">
    <property type="nucleotide sequence ID" value="NZ_BAAAWK010000001.1"/>
</dbReference>
<sequence>MESPQPFRILTVCTGNICRSPVAERLLQAGLNQVSPGSFEVRSAGTRAMVGEPIQPLSAQIISTFRGSPDDFAARQLTPRILKETDLVLAMTSKHRGEVLQLDASLLKRTFTVREFARMLSVLENRGDTTPAGNIAEFWRALPARAASVRHLALPSDPADNDVVDPYRRAEEVYHQMEDELAPAILGILRFARLTAPAQVS</sequence>
<keyword evidence="2" id="KW-0378">Hydrolase</keyword>
<feature type="active site" description="Nucleophile" evidence="4">
    <location>
        <position position="13"/>
    </location>
</feature>
<evidence type="ECO:0000256" key="3">
    <source>
        <dbReference type="ARBA" id="ARBA00022912"/>
    </source>
</evidence>
<evidence type="ECO:0000256" key="1">
    <source>
        <dbReference type="ARBA" id="ARBA00011063"/>
    </source>
</evidence>
<evidence type="ECO:0000259" key="5">
    <source>
        <dbReference type="SMART" id="SM00226"/>
    </source>
</evidence>
<dbReference type="InterPro" id="IPR017867">
    <property type="entry name" value="Tyr_phospatase_low_mol_wt"/>
</dbReference>
<dbReference type="AlphaFoldDB" id="A0A4Y3NF12"/>
<dbReference type="InterPro" id="IPR023485">
    <property type="entry name" value="Ptyr_pPase"/>
</dbReference>
<dbReference type="Proteomes" id="UP000317715">
    <property type="component" value="Unassembled WGS sequence"/>
</dbReference>
<dbReference type="Gene3D" id="3.40.50.2300">
    <property type="match status" value="1"/>
</dbReference>
<dbReference type="PRINTS" id="PR00719">
    <property type="entry name" value="LMWPTPASE"/>
</dbReference>
<evidence type="ECO:0000256" key="4">
    <source>
        <dbReference type="PIRSR" id="PIRSR617867-1"/>
    </source>
</evidence>
<dbReference type="InterPro" id="IPR036196">
    <property type="entry name" value="Ptyr_pPase_sf"/>
</dbReference>
<name>A0A4Y3NF12_PAEAU</name>
<feature type="active site" evidence="4">
    <location>
        <position position="19"/>
    </location>
</feature>